<proteinExistence type="predicted"/>
<organism evidence="2 3">
    <name type="scientific">Vitis vinifera</name>
    <name type="common">Grape</name>
    <dbReference type="NCBI Taxonomy" id="29760"/>
    <lineage>
        <taxon>Eukaryota</taxon>
        <taxon>Viridiplantae</taxon>
        <taxon>Streptophyta</taxon>
        <taxon>Embryophyta</taxon>
        <taxon>Tracheophyta</taxon>
        <taxon>Spermatophyta</taxon>
        <taxon>Magnoliopsida</taxon>
        <taxon>eudicotyledons</taxon>
        <taxon>Gunneridae</taxon>
        <taxon>Pentapetalae</taxon>
        <taxon>rosids</taxon>
        <taxon>Vitales</taxon>
        <taxon>Vitaceae</taxon>
        <taxon>Viteae</taxon>
        <taxon>Vitis</taxon>
    </lineage>
</organism>
<accession>A0A438IBR0</accession>
<dbReference type="Proteomes" id="UP000288805">
    <property type="component" value="Unassembled WGS sequence"/>
</dbReference>
<dbReference type="AlphaFoldDB" id="A0A438IBR0"/>
<reference evidence="2 3" key="1">
    <citation type="journal article" date="2018" name="PLoS Genet.">
        <title>Population sequencing reveals clonal diversity and ancestral inbreeding in the grapevine cultivar Chardonnay.</title>
        <authorList>
            <person name="Roach M.J."/>
            <person name="Johnson D.L."/>
            <person name="Bohlmann J."/>
            <person name="van Vuuren H.J."/>
            <person name="Jones S.J."/>
            <person name="Pretorius I.S."/>
            <person name="Schmidt S.A."/>
            <person name="Borneman A.R."/>
        </authorList>
    </citation>
    <scope>NUCLEOTIDE SEQUENCE [LARGE SCALE GENOMIC DNA]</scope>
    <source>
        <strain evidence="3">cv. Chardonnay</strain>
        <tissue evidence="2">Leaf</tissue>
    </source>
</reference>
<keyword evidence="1" id="KW-0175">Coiled coil</keyword>
<dbReference type="EMBL" id="QGNW01000124">
    <property type="protein sequence ID" value="RVW94114.1"/>
    <property type="molecule type" value="Genomic_DNA"/>
</dbReference>
<sequence>MILPLSLAKRLAFRVIDSNNCVDPRRFLHDPDPLSLMAREIVISTSGRPQKSGWKNARARHLRLERLIGVLSKREFQARFHIPDNILIQLTDGKTLSSVDLLNNMMYFTKKQYVVGLCLPIPSLFKQFLHFTQIPPTFLHEPKGKVQFVCPYSFSPIGDRCFGFMQSKERWRHLVEWVKKASFAKLNKLFKIDVVERAQKVFLSNKNLLALINNLKPFIIPTFPWLAPLSLARLEKWERKLQEGTFRQVLATDRPSSDSTIYPPTQKKKKFAARFVQRARNPHFVSPSPHLHCCSKPAPDPLSMPTPLTTVVAVTSEPDEKPSFVDEIYYHEMRKPFIVPGNFNEESFECMNSPLPYPKPAYIPSWEKITANTVIARILHIWDYTTFETIKVVEAANTMRAYVAHNMDENEDLLANLETAKSEAAATQKLAEEGVGLLKKAEEEDLRAGFATQKEDLKVDYQKQVDDMFFYGYRCCMKKHGIAQDTPSFLSDDEDEFLSDLA</sequence>
<name>A0A438IBR0_VITVI</name>
<gene>
    <name evidence="2" type="ORF">CK203_038239</name>
</gene>
<evidence type="ECO:0000313" key="3">
    <source>
        <dbReference type="Proteomes" id="UP000288805"/>
    </source>
</evidence>
<protein>
    <submittedName>
        <fullName evidence="2">Uncharacterized protein</fullName>
    </submittedName>
</protein>
<evidence type="ECO:0000313" key="2">
    <source>
        <dbReference type="EMBL" id="RVW94114.1"/>
    </source>
</evidence>
<comment type="caution">
    <text evidence="2">The sequence shown here is derived from an EMBL/GenBank/DDBJ whole genome shotgun (WGS) entry which is preliminary data.</text>
</comment>
<evidence type="ECO:0000256" key="1">
    <source>
        <dbReference type="SAM" id="Coils"/>
    </source>
</evidence>
<feature type="coiled-coil region" evidence="1">
    <location>
        <begin position="403"/>
        <end position="430"/>
    </location>
</feature>